<comment type="function">
    <text evidence="1">Is involved in generating a small heat-stable compound (Nod), an acylated oligomer of N-acetylglucosamine, that stimulates mitosis in various plant protoplasts.</text>
</comment>
<dbReference type="PANTHER" id="PTHR10587:SF133">
    <property type="entry name" value="CHITIN DEACETYLASE 1-RELATED"/>
    <property type="match status" value="1"/>
</dbReference>
<dbReference type="GO" id="GO:0016810">
    <property type="term" value="F:hydrolase activity, acting on carbon-nitrogen (but not peptide) bonds"/>
    <property type="evidence" value="ECO:0007669"/>
    <property type="project" value="InterPro"/>
</dbReference>
<dbReference type="EMBL" id="QWDD01000001">
    <property type="protein sequence ID" value="RNJ51338.1"/>
    <property type="molecule type" value="Genomic_DNA"/>
</dbReference>
<dbReference type="InterPro" id="IPR011330">
    <property type="entry name" value="Glyco_hydro/deAcase_b/a-brl"/>
</dbReference>
<gene>
    <name evidence="9" type="ORF">D1O30_18815</name>
</gene>
<protein>
    <recommendedName>
        <fullName evidence="3">Chitooligosaccharide deacetylase</fullName>
    </recommendedName>
    <alternativeName>
        <fullName evidence="6">Nodulation protein B</fullName>
    </alternativeName>
</protein>
<evidence type="ECO:0000256" key="6">
    <source>
        <dbReference type="ARBA" id="ARBA00032976"/>
    </source>
</evidence>
<feature type="domain" description="NodB homology" evidence="8">
    <location>
        <begin position="100"/>
        <end position="281"/>
    </location>
</feature>
<dbReference type="PANTHER" id="PTHR10587">
    <property type="entry name" value="GLYCOSYL TRANSFERASE-RELATED"/>
    <property type="match status" value="1"/>
</dbReference>
<comment type="similarity">
    <text evidence="2">Belongs to the polysaccharide deacetylase family.</text>
</comment>
<dbReference type="AlphaFoldDB" id="A0A3M9XW88"/>
<evidence type="ECO:0000256" key="3">
    <source>
        <dbReference type="ARBA" id="ARBA00020071"/>
    </source>
</evidence>
<dbReference type="InterPro" id="IPR050248">
    <property type="entry name" value="Polysacc_deacetylase_ArnD"/>
</dbReference>
<evidence type="ECO:0000313" key="10">
    <source>
        <dbReference type="Proteomes" id="UP000268623"/>
    </source>
</evidence>
<dbReference type="GO" id="GO:0005975">
    <property type="term" value="P:carbohydrate metabolic process"/>
    <property type="evidence" value="ECO:0007669"/>
    <property type="project" value="InterPro"/>
</dbReference>
<organism evidence="9 10">
    <name type="scientific">Methylocystis hirsuta</name>
    <dbReference type="NCBI Taxonomy" id="369798"/>
    <lineage>
        <taxon>Bacteria</taxon>
        <taxon>Pseudomonadati</taxon>
        <taxon>Pseudomonadota</taxon>
        <taxon>Alphaproteobacteria</taxon>
        <taxon>Hyphomicrobiales</taxon>
        <taxon>Methylocystaceae</taxon>
        <taxon>Methylocystis</taxon>
    </lineage>
</organism>
<dbReference type="Gene3D" id="3.20.20.370">
    <property type="entry name" value="Glycoside hydrolase/deacetylase"/>
    <property type="match status" value="1"/>
</dbReference>
<evidence type="ECO:0000256" key="7">
    <source>
        <dbReference type="SAM" id="MobiDB-lite"/>
    </source>
</evidence>
<dbReference type="Proteomes" id="UP000268623">
    <property type="component" value="Unassembled WGS sequence"/>
</dbReference>
<proteinExistence type="inferred from homology"/>
<name>A0A3M9XW88_9HYPH</name>
<sequence>MVALLTRGREKSNRQAVMTAIFLLLKRSEAPVAAPLLRVALMLLAALSAAGVFNAPPAAAEQRTCGPDALGVSRVIEIDRAKGTAVGLQTYPRTLDLRDHEVVLTFDDGPASPTPQVLDALAKGCARVTFFLIGRNAESLPALVKRAAAEGHTIAHHSYSHPDKTLRLMSEDAAKADIDKGITAVNKALGAPAAPFFRFPGFADTPALVADLTSRGYTIFGSDLWASDWSHMTPKAELDLVLSRLEKNRKGIVLFHDSQAITAQMLPEFLRELKKRGYSLVHMVPGDAPTPVVAAGPDWTSTTEPIIAKTLGPKAKQAPQEHEHEHDHGAQEAPKSGAP</sequence>
<dbReference type="GO" id="GO:0046872">
    <property type="term" value="F:metal ion binding"/>
    <property type="evidence" value="ECO:0007669"/>
    <property type="project" value="UniProtKB-KW"/>
</dbReference>
<keyword evidence="5" id="KW-0378">Hydrolase</keyword>
<evidence type="ECO:0000313" key="9">
    <source>
        <dbReference type="EMBL" id="RNJ51338.1"/>
    </source>
</evidence>
<dbReference type="OrthoDB" id="276604at2"/>
<keyword evidence="4" id="KW-0479">Metal-binding</keyword>
<accession>A0A3M9XW88</accession>
<dbReference type="GO" id="GO:0016020">
    <property type="term" value="C:membrane"/>
    <property type="evidence" value="ECO:0007669"/>
    <property type="project" value="TreeGrafter"/>
</dbReference>
<dbReference type="Pfam" id="PF01522">
    <property type="entry name" value="Polysacc_deac_1"/>
    <property type="match status" value="1"/>
</dbReference>
<evidence type="ECO:0000256" key="2">
    <source>
        <dbReference type="ARBA" id="ARBA00010973"/>
    </source>
</evidence>
<dbReference type="PROSITE" id="PS51677">
    <property type="entry name" value="NODB"/>
    <property type="match status" value="1"/>
</dbReference>
<evidence type="ECO:0000256" key="1">
    <source>
        <dbReference type="ARBA" id="ARBA00003236"/>
    </source>
</evidence>
<feature type="compositionally biased region" description="Basic and acidic residues" evidence="7">
    <location>
        <begin position="319"/>
        <end position="330"/>
    </location>
</feature>
<feature type="region of interest" description="Disordered" evidence="7">
    <location>
        <begin position="307"/>
        <end position="339"/>
    </location>
</feature>
<evidence type="ECO:0000256" key="5">
    <source>
        <dbReference type="ARBA" id="ARBA00022801"/>
    </source>
</evidence>
<evidence type="ECO:0000256" key="4">
    <source>
        <dbReference type="ARBA" id="ARBA00022723"/>
    </source>
</evidence>
<keyword evidence="10" id="KW-1185">Reference proteome</keyword>
<dbReference type="InterPro" id="IPR002509">
    <property type="entry name" value="NODB_dom"/>
</dbReference>
<evidence type="ECO:0000259" key="8">
    <source>
        <dbReference type="PROSITE" id="PS51677"/>
    </source>
</evidence>
<dbReference type="SUPFAM" id="SSF88713">
    <property type="entry name" value="Glycoside hydrolase/deacetylase"/>
    <property type="match status" value="1"/>
</dbReference>
<reference evidence="9 10" key="1">
    <citation type="submission" date="2018-08" db="EMBL/GenBank/DDBJ databases">
        <title>Genome sequence of Methylocystis hirsuta CSC1, a methanotroph able to accumulate PHAs.</title>
        <authorList>
            <person name="Bordel S."/>
            <person name="Rodriguez E."/>
            <person name="Gancedo J."/>
            <person name="Munoz R."/>
        </authorList>
    </citation>
    <scope>NUCLEOTIDE SEQUENCE [LARGE SCALE GENOMIC DNA]</scope>
    <source>
        <strain evidence="9 10">CSC1</strain>
    </source>
</reference>
<dbReference type="CDD" id="cd10917">
    <property type="entry name" value="CE4_NodB_like_6s_7s"/>
    <property type="match status" value="1"/>
</dbReference>
<comment type="caution">
    <text evidence="9">The sequence shown here is derived from an EMBL/GenBank/DDBJ whole genome shotgun (WGS) entry which is preliminary data.</text>
</comment>